<organism evidence="1">
    <name type="scientific">Arundo donax</name>
    <name type="common">Giant reed</name>
    <name type="synonym">Donax arundinaceus</name>
    <dbReference type="NCBI Taxonomy" id="35708"/>
    <lineage>
        <taxon>Eukaryota</taxon>
        <taxon>Viridiplantae</taxon>
        <taxon>Streptophyta</taxon>
        <taxon>Embryophyta</taxon>
        <taxon>Tracheophyta</taxon>
        <taxon>Spermatophyta</taxon>
        <taxon>Magnoliopsida</taxon>
        <taxon>Liliopsida</taxon>
        <taxon>Poales</taxon>
        <taxon>Poaceae</taxon>
        <taxon>PACMAD clade</taxon>
        <taxon>Arundinoideae</taxon>
        <taxon>Arundineae</taxon>
        <taxon>Arundo</taxon>
    </lineage>
</organism>
<accession>A0A0A9EYC9</accession>
<name>A0A0A9EYC9_ARUDO</name>
<protein>
    <submittedName>
        <fullName evidence="1">Uncharacterized protein</fullName>
    </submittedName>
</protein>
<sequence>MKSSMPCKVPSFLLTKQSRQGPNEIITKRLVTSKF</sequence>
<dbReference type="AlphaFoldDB" id="A0A0A9EYC9"/>
<reference evidence="1" key="2">
    <citation type="journal article" date="2015" name="Data Brief">
        <title>Shoot transcriptome of the giant reed, Arundo donax.</title>
        <authorList>
            <person name="Barrero R.A."/>
            <person name="Guerrero F.D."/>
            <person name="Moolhuijzen P."/>
            <person name="Goolsby J.A."/>
            <person name="Tidwell J."/>
            <person name="Bellgard S.E."/>
            <person name="Bellgard M.I."/>
        </authorList>
    </citation>
    <scope>NUCLEOTIDE SEQUENCE</scope>
    <source>
        <tissue evidence="1">Shoot tissue taken approximately 20 cm above the soil surface</tissue>
    </source>
</reference>
<dbReference type="EMBL" id="GBRH01193912">
    <property type="protein sequence ID" value="JAE03984.1"/>
    <property type="molecule type" value="Transcribed_RNA"/>
</dbReference>
<proteinExistence type="predicted"/>
<reference evidence="1" key="1">
    <citation type="submission" date="2014-09" db="EMBL/GenBank/DDBJ databases">
        <authorList>
            <person name="Magalhaes I.L.F."/>
            <person name="Oliveira U."/>
            <person name="Santos F.R."/>
            <person name="Vidigal T.H.D.A."/>
            <person name="Brescovit A.D."/>
            <person name="Santos A.J."/>
        </authorList>
    </citation>
    <scope>NUCLEOTIDE SEQUENCE</scope>
    <source>
        <tissue evidence="1">Shoot tissue taken approximately 20 cm above the soil surface</tissue>
    </source>
</reference>
<evidence type="ECO:0000313" key="1">
    <source>
        <dbReference type="EMBL" id="JAE03984.1"/>
    </source>
</evidence>